<dbReference type="PROSITE" id="PS50097">
    <property type="entry name" value="BTB"/>
    <property type="match status" value="1"/>
</dbReference>
<dbReference type="SUPFAM" id="SSF54695">
    <property type="entry name" value="POZ domain"/>
    <property type="match status" value="1"/>
</dbReference>
<dbReference type="InterPro" id="IPR000210">
    <property type="entry name" value="BTB/POZ_dom"/>
</dbReference>
<evidence type="ECO:0000313" key="4">
    <source>
        <dbReference type="Proteomes" id="UP000230002"/>
    </source>
</evidence>
<dbReference type="SMART" id="SM00225">
    <property type="entry name" value="BTB"/>
    <property type="match status" value="1"/>
</dbReference>
<protein>
    <recommendedName>
        <fullName evidence="2">BTB domain-containing protein</fullName>
    </recommendedName>
</protein>
<comment type="caution">
    <text evidence="3">The sequence shown here is derived from an EMBL/GenBank/DDBJ whole genome shotgun (WGS) entry which is preliminary data.</text>
</comment>
<gene>
    <name evidence="3" type="ORF">GSI_09539</name>
</gene>
<reference evidence="3 4" key="1">
    <citation type="journal article" date="2015" name="Sci. Rep.">
        <title>Chromosome-level genome map provides insights into diverse defense mechanisms in the medicinal fungus Ganoderma sinense.</title>
        <authorList>
            <person name="Zhu Y."/>
            <person name="Xu J."/>
            <person name="Sun C."/>
            <person name="Zhou S."/>
            <person name="Xu H."/>
            <person name="Nelson D.R."/>
            <person name="Qian J."/>
            <person name="Song J."/>
            <person name="Luo H."/>
            <person name="Xiang L."/>
            <person name="Li Y."/>
            <person name="Xu Z."/>
            <person name="Ji A."/>
            <person name="Wang L."/>
            <person name="Lu S."/>
            <person name="Hayward A."/>
            <person name="Sun W."/>
            <person name="Li X."/>
            <person name="Schwartz D.C."/>
            <person name="Wang Y."/>
            <person name="Chen S."/>
        </authorList>
    </citation>
    <scope>NUCLEOTIDE SEQUENCE [LARGE SCALE GENOMIC DNA]</scope>
    <source>
        <strain evidence="3 4">ZZ0214-1</strain>
    </source>
</reference>
<dbReference type="AlphaFoldDB" id="A0A2G8S4A2"/>
<dbReference type="InterPro" id="IPR011333">
    <property type="entry name" value="SKP1/BTB/POZ_sf"/>
</dbReference>
<dbReference type="EMBL" id="AYKW01000024">
    <property type="protein sequence ID" value="PIL28388.1"/>
    <property type="molecule type" value="Genomic_DNA"/>
</dbReference>
<dbReference type="CDD" id="cd18186">
    <property type="entry name" value="BTB_POZ_ZBTB_KLHL-like"/>
    <property type="match status" value="1"/>
</dbReference>
<organism evidence="3 4">
    <name type="scientific">Ganoderma sinense ZZ0214-1</name>
    <dbReference type="NCBI Taxonomy" id="1077348"/>
    <lineage>
        <taxon>Eukaryota</taxon>
        <taxon>Fungi</taxon>
        <taxon>Dikarya</taxon>
        <taxon>Basidiomycota</taxon>
        <taxon>Agaricomycotina</taxon>
        <taxon>Agaricomycetes</taxon>
        <taxon>Polyporales</taxon>
        <taxon>Polyporaceae</taxon>
        <taxon>Ganoderma</taxon>
    </lineage>
</organism>
<keyword evidence="4" id="KW-1185">Reference proteome</keyword>
<proteinExistence type="predicted"/>
<feature type="domain" description="BTB" evidence="2">
    <location>
        <begin position="48"/>
        <end position="129"/>
    </location>
</feature>
<evidence type="ECO:0000313" key="3">
    <source>
        <dbReference type="EMBL" id="PIL28388.1"/>
    </source>
</evidence>
<name>A0A2G8S4A2_9APHY</name>
<evidence type="ECO:0000256" key="1">
    <source>
        <dbReference type="SAM" id="MobiDB-lite"/>
    </source>
</evidence>
<dbReference type="OrthoDB" id="2756054at2759"/>
<sequence>MTNCTETKPSKSADNDTSDASSVDTKIGSFEPSPVPLERVHSLWFEDGNVVVVAQESCFRVHKGVLSRHSAAFVKLLDGPMASDSEALSDQLGVVIDADNKIDGSAASVVHVSDSAHDFAHLLRIFYDGFDYLKYTRRDHFADLAAAARLAHKYTVPVVLAEATLRLQQLFPPTFDIWEATEDVRAAAERVRPPDAIEAVNLLRLAPGRLLRGHRRADGTLERLAEDDVERCWTLQQTLAEKTTVVAEGVCGSALWLEYAEKKKKCKCFRGLAKEVPWRWLTEVRGSDPLGRMVRDQLVWAERKFGACDTCMKNLRESERGLRKAYWAELYDGYRRDRGDAPV</sequence>
<accession>A0A2G8S4A2</accession>
<dbReference type="Gene3D" id="3.30.710.10">
    <property type="entry name" value="Potassium Channel Kv1.1, Chain A"/>
    <property type="match status" value="1"/>
</dbReference>
<evidence type="ECO:0000259" key="2">
    <source>
        <dbReference type="PROSITE" id="PS50097"/>
    </source>
</evidence>
<dbReference type="Proteomes" id="UP000230002">
    <property type="component" value="Unassembled WGS sequence"/>
</dbReference>
<feature type="region of interest" description="Disordered" evidence="1">
    <location>
        <begin position="1"/>
        <end position="28"/>
    </location>
</feature>
<dbReference type="STRING" id="1077348.A0A2G8S4A2"/>